<gene>
    <name evidence="2" type="ORF">BVL52_00875</name>
</gene>
<dbReference type="InterPro" id="IPR023606">
    <property type="entry name" value="CoA-Trfase_III_dom_1_sf"/>
</dbReference>
<keyword evidence="3" id="KW-1185">Reference proteome</keyword>
<dbReference type="InterPro" id="IPR050509">
    <property type="entry name" value="CoA-transferase_III"/>
</dbReference>
<comment type="caution">
    <text evidence="2">The sequence shown here is derived from an EMBL/GenBank/DDBJ whole genome shotgun (WGS) entry which is preliminary data.</text>
</comment>
<evidence type="ECO:0000313" key="2">
    <source>
        <dbReference type="EMBL" id="ONN73394.1"/>
    </source>
</evidence>
<sequence>MTALTGLRVIEIGTLIAAPFAARLMAEFGAEVIKIEALDKGDPLRKWRKLHEGTSLWWYLQSRNKKSLALNLRSAEGVALVKQLAEGADVLIENLRPGALEKLGLGWDVLHALNPKLTLVRISGYGQTGPYRDRPGFGAIGEAMGGIRYTTGTPGVPPARVGVSLGDSLASMHAVIGALMSVLRVKTGQGDGQVVDVSLVESVFNVMESLVPEYSMLGHVRERTGGALPGIAPSNTYPTGDGGFVVIAGNSDPIYVRLMQAIGRPDLAERPDLAQNDGRARHCELIDEAIAAWTGSRGIDEVLEILEGAEVPAGRIYSAADIVADPHYQARDMLLDTTLPDGATLKMPGIVPKLSATPGQVNWQGPTLGQHTDGLLAELGLSEADIQRLRQGGVVQ</sequence>
<dbReference type="PANTHER" id="PTHR48228:SF6">
    <property type="entry name" value="L-CARNITINE COA-TRANSFERASE"/>
    <property type="match status" value="1"/>
</dbReference>
<dbReference type="InterPro" id="IPR003673">
    <property type="entry name" value="CoA-Trfase_fam_III"/>
</dbReference>
<dbReference type="Gene3D" id="3.40.50.10540">
    <property type="entry name" value="Crotonobetainyl-coa:carnitine coa-transferase, domain 1"/>
    <property type="match status" value="1"/>
</dbReference>
<reference evidence="2 3" key="1">
    <citation type="submission" date="2017-01" db="EMBL/GenBank/DDBJ databases">
        <title>Pseudomonas psychrotolerans genome sequencing and assembly.</title>
        <authorList>
            <person name="Vyas B."/>
            <person name="Mayilraj S."/>
        </authorList>
    </citation>
    <scope>NUCLEOTIDE SEQUENCE [LARGE SCALE GENOMIC DNA]</scope>
    <source>
        <strain evidence="2 3">SDS18</strain>
    </source>
</reference>
<dbReference type="Gene3D" id="3.30.1540.10">
    <property type="entry name" value="formyl-coa transferase, domain 3"/>
    <property type="match status" value="1"/>
</dbReference>
<proteinExistence type="predicted"/>
<dbReference type="SUPFAM" id="SSF89796">
    <property type="entry name" value="CoA-transferase family III (CaiB/BaiF)"/>
    <property type="match status" value="1"/>
</dbReference>
<dbReference type="PANTHER" id="PTHR48228">
    <property type="entry name" value="SUCCINYL-COA--D-CITRAMALATE COA-TRANSFERASE"/>
    <property type="match status" value="1"/>
</dbReference>
<dbReference type="RefSeq" id="WP_077171004.1">
    <property type="nucleotide sequence ID" value="NZ_MTLN01000001.1"/>
</dbReference>
<dbReference type="Proteomes" id="UP000189310">
    <property type="component" value="Unassembled WGS sequence"/>
</dbReference>
<organism evidence="2 3">
    <name type="scientific">Pseudomonas oryzihabitans</name>
    <dbReference type="NCBI Taxonomy" id="47885"/>
    <lineage>
        <taxon>Bacteria</taxon>
        <taxon>Pseudomonadati</taxon>
        <taxon>Pseudomonadota</taxon>
        <taxon>Gammaproteobacteria</taxon>
        <taxon>Pseudomonadales</taxon>
        <taxon>Pseudomonadaceae</taxon>
        <taxon>Pseudomonas</taxon>
    </lineage>
</organism>
<dbReference type="InterPro" id="IPR044855">
    <property type="entry name" value="CoA-Trfase_III_dom3_sf"/>
</dbReference>
<protein>
    <submittedName>
        <fullName evidence="2">Carnitine dehydratase</fullName>
    </submittedName>
</protein>
<name>A0ABX3J056_9PSED</name>
<keyword evidence="1" id="KW-0808">Transferase</keyword>
<dbReference type="Pfam" id="PF02515">
    <property type="entry name" value="CoA_transf_3"/>
    <property type="match status" value="1"/>
</dbReference>
<accession>A0ABX3J056</accession>
<dbReference type="EMBL" id="MTLN01000001">
    <property type="protein sequence ID" value="ONN73394.1"/>
    <property type="molecule type" value="Genomic_DNA"/>
</dbReference>
<evidence type="ECO:0000313" key="3">
    <source>
        <dbReference type="Proteomes" id="UP000189310"/>
    </source>
</evidence>
<evidence type="ECO:0000256" key="1">
    <source>
        <dbReference type="ARBA" id="ARBA00022679"/>
    </source>
</evidence>